<evidence type="ECO:0000256" key="1">
    <source>
        <dbReference type="ARBA" id="ARBA00007944"/>
    </source>
</evidence>
<dbReference type="PANTHER" id="PTHR12702:SF0">
    <property type="entry name" value="EXOCYST COMPLEX COMPONENT 6"/>
    <property type="match status" value="1"/>
</dbReference>
<dbReference type="PANTHER" id="PTHR12702">
    <property type="entry name" value="SEC15"/>
    <property type="match status" value="1"/>
</dbReference>
<feature type="domain" description="Exocyst complex component EXOC6/Sec15 N-terminal" evidence="8">
    <location>
        <begin position="58"/>
        <end position="225"/>
    </location>
</feature>
<dbReference type="EMBL" id="KE346361">
    <property type="protein sequence ID" value="KJE90524.1"/>
    <property type="molecule type" value="Genomic_DNA"/>
</dbReference>
<feature type="region of interest" description="Disordered" evidence="6">
    <location>
        <begin position="238"/>
        <end position="259"/>
    </location>
</feature>
<comment type="similarity">
    <text evidence="1 5">Belongs to the SEC15 family.</text>
</comment>
<proteinExistence type="inferred from homology"/>
<feature type="region of interest" description="Disordered" evidence="6">
    <location>
        <begin position="381"/>
        <end position="424"/>
    </location>
</feature>
<keyword evidence="3 5" id="KW-0268">Exocytosis</keyword>
<dbReference type="InterPro" id="IPR042044">
    <property type="entry name" value="EXOC6PINT-1/Sec15/Tip20_C_dom2"/>
</dbReference>
<evidence type="ECO:0000256" key="4">
    <source>
        <dbReference type="ARBA" id="ARBA00023054"/>
    </source>
</evidence>
<dbReference type="GO" id="GO:0006886">
    <property type="term" value="P:intracellular protein transport"/>
    <property type="evidence" value="ECO:0007669"/>
    <property type="project" value="InterPro"/>
</dbReference>
<evidence type="ECO:0000256" key="6">
    <source>
        <dbReference type="SAM" id="MobiDB-lite"/>
    </source>
</evidence>
<feature type="compositionally biased region" description="Low complexity" evidence="6">
    <location>
        <begin position="250"/>
        <end position="259"/>
    </location>
</feature>
<evidence type="ECO:0000313" key="10">
    <source>
        <dbReference type="Proteomes" id="UP000008743"/>
    </source>
</evidence>
<dbReference type="InterPro" id="IPR042045">
    <property type="entry name" value="EXOC6/Sec15_C_dom1"/>
</dbReference>
<dbReference type="GO" id="GO:0016020">
    <property type="term" value="C:membrane"/>
    <property type="evidence" value="ECO:0007669"/>
    <property type="project" value="TreeGrafter"/>
</dbReference>
<name>A0A0D2X1B6_CAPO3</name>
<dbReference type="PIRSF" id="PIRSF025007">
    <property type="entry name" value="Sec15"/>
    <property type="match status" value="1"/>
</dbReference>
<dbReference type="Gene3D" id="1.10.357.30">
    <property type="entry name" value="Exocyst complex subunit Sec15 C-terminal domain, N-terminal subdomain"/>
    <property type="match status" value="1"/>
</dbReference>
<reference evidence="10" key="1">
    <citation type="submission" date="2011-02" db="EMBL/GenBank/DDBJ databases">
        <title>The Genome Sequence of Capsaspora owczarzaki ATCC 30864.</title>
        <authorList>
            <person name="Russ C."/>
            <person name="Cuomo C."/>
            <person name="Burger G."/>
            <person name="Gray M.W."/>
            <person name="Holland P.W.H."/>
            <person name="King N."/>
            <person name="Lang F.B.F."/>
            <person name="Roger A.J."/>
            <person name="Ruiz-Trillo I."/>
            <person name="Young S.K."/>
            <person name="Zeng Q."/>
            <person name="Gargeya S."/>
            <person name="Alvarado L."/>
            <person name="Berlin A."/>
            <person name="Chapman S.B."/>
            <person name="Chen Z."/>
            <person name="Freedman E."/>
            <person name="Gellesch M."/>
            <person name="Goldberg J."/>
            <person name="Griggs A."/>
            <person name="Gujja S."/>
            <person name="Heilman E."/>
            <person name="Heiman D."/>
            <person name="Howarth C."/>
            <person name="Mehta T."/>
            <person name="Neiman D."/>
            <person name="Pearson M."/>
            <person name="Roberts A."/>
            <person name="Saif S."/>
            <person name="Shea T."/>
            <person name="Shenoy N."/>
            <person name="Sisk P."/>
            <person name="Stolte C."/>
            <person name="Sykes S."/>
            <person name="White J."/>
            <person name="Yandava C."/>
            <person name="Haas B."/>
            <person name="Nusbaum C."/>
            <person name="Birren B."/>
        </authorList>
    </citation>
    <scope>NUCLEOTIDE SEQUENCE</scope>
    <source>
        <strain evidence="10">ATCC 30864</strain>
    </source>
</reference>
<keyword evidence="2 5" id="KW-0813">Transport</keyword>
<dbReference type="eggNOG" id="KOG2176">
    <property type="taxonomic scope" value="Eukaryota"/>
</dbReference>
<dbReference type="Proteomes" id="UP000008743">
    <property type="component" value="Unassembled WGS sequence"/>
</dbReference>
<dbReference type="InterPro" id="IPR007225">
    <property type="entry name" value="EXOC6/Sec15"/>
</dbReference>
<dbReference type="InParanoid" id="A0A0D2X1B6"/>
<dbReference type="FunFam" id="1.20.58.670:FF:000002">
    <property type="entry name" value="Exocyst complex component"/>
    <property type="match status" value="1"/>
</dbReference>
<dbReference type="PhylomeDB" id="A0A0D2X1B6"/>
<dbReference type="STRING" id="595528.A0A0D2X1B6"/>
<keyword evidence="10" id="KW-1185">Reference proteome</keyword>
<organism evidence="9 10">
    <name type="scientific">Capsaspora owczarzaki (strain ATCC 30864)</name>
    <dbReference type="NCBI Taxonomy" id="595528"/>
    <lineage>
        <taxon>Eukaryota</taxon>
        <taxon>Filasterea</taxon>
        <taxon>Capsaspora</taxon>
    </lineage>
</organism>
<comment type="function">
    <text evidence="5">Component of the exocyst complex involved in the docking of exocytic vesicles with fusion sites on the plasma membrane.</text>
</comment>
<dbReference type="InterPro" id="IPR046361">
    <property type="entry name" value="EXOC6/Sec15_C"/>
</dbReference>
<feature type="domain" description="Exocyst complex subunit EXOC6/Sec15 C-terminal" evidence="7">
    <location>
        <begin position="520"/>
        <end position="890"/>
    </location>
</feature>
<accession>A0A0D2X1B6</accession>
<protein>
    <recommendedName>
        <fullName evidence="5">Exocyst complex component</fullName>
    </recommendedName>
</protein>
<keyword evidence="4" id="KW-0175">Coiled coil</keyword>
<dbReference type="Pfam" id="PF20651">
    <property type="entry name" value="EXOC6_Sec15_N"/>
    <property type="match status" value="1"/>
</dbReference>
<evidence type="ECO:0000259" key="8">
    <source>
        <dbReference type="Pfam" id="PF20651"/>
    </source>
</evidence>
<dbReference type="FunCoup" id="A0A0D2X1B6">
    <property type="interactions" value="277"/>
</dbReference>
<evidence type="ECO:0000256" key="2">
    <source>
        <dbReference type="ARBA" id="ARBA00022448"/>
    </source>
</evidence>
<dbReference type="Gene3D" id="1.20.58.670">
    <property type="entry name" value="Dsl1p vesicle tethering complex, Tip20p subunit, domain D"/>
    <property type="match status" value="1"/>
</dbReference>
<evidence type="ECO:0000256" key="3">
    <source>
        <dbReference type="ARBA" id="ARBA00022483"/>
    </source>
</evidence>
<dbReference type="GO" id="GO:0090522">
    <property type="term" value="P:vesicle tethering involved in exocytosis"/>
    <property type="evidence" value="ECO:0007669"/>
    <property type="project" value="UniProtKB-UniRule"/>
</dbReference>
<dbReference type="InterPro" id="IPR048359">
    <property type="entry name" value="EXOC6_Sec15_N"/>
</dbReference>
<gene>
    <name evidence="9" type="ORF">CAOG_001830</name>
</gene>
<dbReference type="Pfam" id="PF04091">
    <property type="entry name" value="Sec15_C"/>
    <property type="match status" value="1"/>
</dbReference>
<dbReference type="OMA" id="FPFHSEQ"/>
<sequence length="964" mass="105876">MAPSDVPVTAAAGAAATTPIVSELHGSLIGELSAAEGQLAPTLRAVYESNTAQAFMVNLDSFIARTTTEIERMCNHHYQGFIESVEELLKVRADAANLREAIARTDEALQRSGRDYLERAEELRQHRIIHRNIVAAMEALTSCLPALQLYGKAHMHYAAHRYYHALTALTQLETRHLPNISQYTFARVIADGIPVLRASIKTAALSELQDWLASIRQRSRLLGSSVLAQLTEWQRVNGRGGTGTDASALSTSTSTSSTTEMEPLFIAARAVSTEDLAGDGSASSLATDTDGSDNHITVDFTPVYQCMHVYSAFQADAEFEAYYRQARRQQANLLYQPLIDANAAAVANAAVATAVAAPPPPARDTLSFSNPFAAFSSNPFTASPSTASTTTTSTTTATTSSSSSNNSNNPFGSSSAVTPSASLSPSTSVSSSTRNLSNFFELFNEIAGFFIVEETVMTTTQGLVTRGRIDDMWEIAVGHMAAFLSTQSKYTRYAPVLLEAKNYVVLFCHAVAQYGYVTTQLLATLSEMRQRYVELLLIDYSTRFRNIFQEDIYEPIVVSDEREYERWLVMYPQRHGDMDRGNFPASFPFSASVPKIYAEVKDFVKAILTFVNGLELSHTDMDDALRDATNAVLTRTLADALSSLIRQSSLNLRQLLQISVNATSLADTFAQIEHHISSIMHTTAPSAAKNANASAATQAPTNPFTNAPLAAQTAGTGGIQGVVVFKQARSRAEDLVFSMVKAKMDDFIELADYNWLLLAKPTAASGYLEDMLSYLETMFRSVECFPPDLAHLTYFCACNHLAHNLHTFILSDNVKRISAFALEQFELDVVRCESFAMSCPVPQLKDSFLPLRQLVSLFTQWDFEAYMNDSLRGIKYGSLQTARVIKLLEKSVEKNEKNCMLLRVSSTLWLNGMLGDECLLARVRDDDSKFAIKKSSRTKEIDGYLKTLRGNSTAHSPILPEKSS</sequence>
<evidence type="ECO:0000256" key="5">
    <source>
        <dbReference type="PIRNR" id="PIRNR025007"/>
    </source>
</evidence>
<dbReference type="AlphaFoldDB" id="A0A0D2X1B6"/>
<dbReference type="GO" id="GO:0006893">
    <property type="term" value="P:Golgi to plasma membrane transport"/>
    <property type="evidence" value="ECO:0007669"/>
    <property type="project" value="TreeGrafter"/>
</dbReference>
<dbReference type="GO" id="GO:0000145">
    <property type="term" value="C:exocyst"/>
    <property type="evidence" value="ECO:0007669"/>
    <property type="project" value="UniProtKB-UniRule"/>
</dbReference>
<evidence type="ECO:0000259" key="7">
    <source>
        <dbReference type="Pfam" id="PF04091"/>
    </source>
</evidence>
<dbReference type="OrthoDB" id="10267033at2759"/>
<evidence type="ECO:0000313" key="9">
    <source>
        <dbReference type="EMBL" id="KJE90524.1"/>
    </source>
</evidence>